<dbReference type="STRING" id="554065.E1ZJJ4"/>
<dbReference type="GO" id="GO:0005762">
    <property type="term" value="C:mitochondrial large ribosomal subunit"/>
    <property type="evidence" value="ECO:0007669"/>
    <property type="project" value="TreeGrafter"/>
</dbReference>
<dbReference type="CDD" id="cd00336">
    <property type="entry name" value="Ribosomal_L22"/>
    <property type="match status" value="1"/>
</dbReference>
<evidence type="ECO:0000256" key="7">
    <source>
        <dbReference type="RuleBase" id="RU004005"/>
    </source>
</evidence>
<accession>E1ZJJ4</accession>
<keyword evidence="2" id="KW-0699">rRNA-binding</keyword>
<feature type="compositionally biased region" description="Low complexity" evidence="8">
    <location>
        <begin position="59"/>
        <end position="70"/>
    </location>
</feature>
<gene>
    <name evidence="9" type="ORF">CHLNCDRAFT_136009</name>
</gene>
<evidence type="ECO:0000313" key="10">
    <source>
        <dbReference type="Proteomes" id="UP000008141"/>
    </source>
</evidence>
<protein>
    <recommendedName>
        <fullName evidence="6">Large ribosomal subunit protein uL22c</fullName>
    </recommendedName>
</protein>
<evidence type="ECO:0000256" key="1">
    <source>
        <dbReference type="ARBA" id="ARBA00009451"/>
    </source>
</evidence>
<organism evidence="10">
    <name type="scientific">Chlorella variabilis</name>
    <name type="common">Green alga</name>
    <dbReference type="NCBI Taxonomy" id="554065"/>
    <lineage>
        <taxon>Eukaryota</taxon>
        <taxon>Viridiplantae</taxon>
        <taxon>Chlorophyta</taxon>
        <taxon>core chlorophytes</taxon>
        <taxon>Trebouxiophyceae</taxon>
        <taxon>Chlorellales</taxon>
        <taxon>Chlorellaceae</taxon>
        <taxon>Chlorella clade</taxon>
        <taxon>Chlorella</taxon>
    </lineage>
</organism>
<sequence length="231" mass="24165">MQLGAGALLWAASAGGGGGHHAAAAAGGLRQLARHFHASLGLPAAAEGASPAMNPLQQAPTPAGGAAAAAAGASPLGPAPVSLAGGEVSTLARAIARGISISPHKLNDFAKVVRGLPIQDALIQCRMSPKKSAKLVEKALLSAQANAVNNQGLEAERLRVAEAWVGKGQNLKRTSMHGRGRSGKRLKYRSHLTVLLREEEEEPRRRTRIVPMMAERHKLWRMREAQGVPQP</sequence>
<dbReference type="PANTHER" id="PTHR13501:SF8">
    <property type="entry name" value="LARGE RIBOSOMAL SUBUNIT PROTEIN UL22M"/>
    <property type="match status" value="1"/>
</dbReference>
<dbReference type="PROSITE" id="PS00464">
    <property type="entry name" value="RIBOSOMAL_L22"/>
    <property type="match status" value="1"/>
</dbReference>
<dbReference type="eggNOG" id="KOG1711">
    <property type="taxonomic scope" value="Eukaryota"/>
</dbReference>
<dbReference type="RefSeq" id="XP_005845975.1">
    <property type="nucleotide sequence ID" value="XM_005845913.1"/>
</dbReference>
<evidence type="ECO:0000256" key="3">
    <source>
        <dbReference type="ARBA" id="ARBA00022884"/>
    </source>
</evidence>
<dbReference type="OrthoDB" id="416470at2759"/>
<name>E1ZJJ4_CHLVA</name>
<dbReference type="Pfam" id="PF00237">
    <property type="entry name" value="Ribosomal_L22"/>
    <property type="match status" value="1"/>
</dbReference>
<dbReference type="GO" id="GO:0019843">
    <property type="term" value="F:rRNA binding"/>
    <property type="evidence" value="ECO:0007669"/>
    <property type="project" value="UniProtKB-KW"/>
</dbReference>
<dbReference type="FunCoup" id="E1ZJJ4">
    <property type="interactions" value="903"/>
</dbReference>
<keyword evidence="4 7" id="KW-0689">Ribosomal protein</keyword>
<keyword evidence="3" id="KW-0694">RNA-binding</keyword>
<dbReference type="AlphaFoldDB" id="E1ZJJ4"/>
<dbReference type="InterPro" id="IPR005727">
    <property type="entry name" value="Ribosomal_uL22_bac/chlpt-type"/>
</dbReference>
<comment type="similarity">
    <text evidence="1 7">Belongs to the universal ribosomal protein uL22 family.</text>
</comment>
<evidence type="ECO:0000256" key="8">
    <source>
        <dbReference type="SAM" id="MobiDB-lite"/>
    </source>
</evidence>
<evidence type="ECO:0000256" key="2">
    <source>
        <dbReference type="ARBA" id="ARBA00022730"/>
    </source>
</evidence>
<dbReference type="PANTHER" id="PTHR13501">
    <property type="entry name" value="CHLOROPLAST 50S RIBOSOMAL PROTEIN L22-RELATED"/>
    <property type="match status" value="1"/>
</dbReference>
<evidence type="ECO:0000256" key="5">
    <source>
        <dbReference type="ARBA" id="ARBA00023274"/>
    </source>
</evidence>
<dbReference type="InParanoid" id="E1ZJJ4"/>
<dbReference type="SUPFAM" id="SSF54843">
    <property type="entry name" value="Ribosomal protein L22"/>
    <property type="match status" value="1"/>
</dbReference>
<feature type="region of interest" description="Disordered" evidence="8">
    <location>
        <begin position="49"/>
        <end position="70"/>
    </location>
</feature>
<dbReference type="GeneID" id="17353380"/>
<dbReference type="OMA" id="PYRACEK"/>
<dbReference type="InterPro" id="IPR018260">
    <property type="entry name" value="Ribosomal_uL22_CS"/>
</dbReference>
<keyword evidence="5 7" id="KW-0687">Ribonucleoprotein</keyword>
<evidence type="ECO:0000256" key="6">
    <source>
        <dbReference type="ARBA" id="ARBA00035285"/>
    </source>
</evidence>
<keyword evidence="10" id="KW-1185">Reference proteome</keyword>
<dbReference type="InterPro" id="IPR047867">
    <property type="entry name" value="Ribosomal_uL22_bac/org-type"/>
</dbReference>
<dbReference type="GO" id="GO:0003735">
    <property type="term" value="F:structural constituent of ribosome"/>
    <property type="evidence" value="ECO:0007669"/>
    <property type="project" value="InterPro"/>
</dbReference>
<dbReference type="Proteomes" id="UP000008141">
    <property type="component" value="Unassembled WGS sequence"/>
</dbReference>
<dbReference type="KEGG" id="cvr:CHLNCDRAFT_136009"/>
<evidence type="ECO:0000313" key="9">
    <source>
        <dbReference type="EMBL" id="EFN53873.1"/>
    </source>
</evidence>
<dbReference type="InterPro" id="IPR036394">
    <property type="entry name" value="Ribosomal_uL22_sf"/>
</dbReference>
<evidence type="ECO:0000256" key="4">
    <source>
        <dbReference type="ARBA" id="ARBA00022980"/>
    </source>
</evidence>
<dbReference type="EMBL" id="GL433849">
    <property type="protein sequence ID" value="EFN53873.1"/>
    <property type="molecule type" value="Genomic_DNA"/>
</dbReference>
<dbReference type="Gene3D" id="3.90.470.10">
    <property type="entry name" value="Ribosomal protein L22/L17"/>
    <property type="match status" value="1"/>
</dbReference>
<dbReference type="InterPro" id="IPR001063">
    <property type="entry name" value="Ribosomal_uL22"/>
</dbReference>
<dbReference type="HAMAP" id="MF_01331_B">
    <property type="entry name" value="Ribosomal_uL22_B"/>
    <property type="match status" value="1"/>
</dbReference>
<dbReference type="GO" id="GO:0006412">
    <property type="term" value="P:translation"/>
    <property type="evidence" value="ECO:0007669"/>
    <property type="project" value="InterPro"/>
</dbReference>
<reference evidence="9 10" key="1">
    <citation type="journal article" date="2010" name="Plant Cell">
        <title>The Chlorella variabilis NC64A genome reveals adaptation to photosymbiosis, coevolution with viruses, and cryptic sex.</title>
        <authorList>
            <person name="Blanc G."/>
            <person name="Duncan G."/>
            <person name="Agarkova I."/>
            <person name="Borodovsky M."/>
            <person name="Gurnon J."/>
            <person name="Kuo A."/>
            <person name="Lindquist E."/>
            <person name="Lucas S."/>
            <person name="Pangilinan J."/>
            <person name="Polle J."/>
            <person name="Salamov A."/>
            <person name="Terry A."/>
            <person name="Yamada T."/>
            <person name="Dunigan D.D."/>
            <person name="Grigoriev I.V."/>
            <person name="Claverie J.M."/>
            <person name="Van Etten J.L."/>
        </authorList>
    </citation>
    <scope>NUCLEOTIDE SEQUENCE [LARGE SCALE GENOMIC DNA]</scope>
    <source>
        <strain evidence="9 10">NC64A</strain>
    </source>
</reference>
<proteinExistence type="inferred from homology"/>